<accession>A0A1V4SJY5</accession>
<evidence type="ECO:0000313" key="2">
    <source>
        <dbReference type="Proteomes" id="UP000191554"/>
    </source>
</evidence>
<dbReference type="Proteomes" id="UP000191554">
    <property type="component" value="Unassembled WGS sequence"/>
</dbReference>
<dbReference type="RefSeq" id="WP_080064214.1">
    <property type="nucleotide sequence ID" value="NZ_MZGX01000010.1"/>
</dbReference>
<dbReference type="EMBL" id="MZGX01000010">
    <property type="protein sequence ID" value="OPX44212.1"/>
    <property type="molecule type" value="Genomic_DNA"/>
</dbReference>
<name>A0A1V4SJY5_RUMHU</name>
<keyword evidence="2" id="KW-1185">Reference proteome</keyword>
<organism evidence="1 2">
    <name type="scientific">Ruminiclostridium hungatei</name>
    <name type="common">Clostridium hungatei</name>
    <dbReference type="NCBI Taxonomy" id="48256"/>
    <lineage>
        <taxon>Bacteria</taxon>
        <taxon>Bacillati</taxon>
        <taxon>Bacillota</taxon>
        <taxon>Clostridia</taxon>
        <taxon>Eubacteriales</taxon>
        <taxon>Oscillospiraceae</taxon>
        <taxon>Ruminiclostridium</taxon>
    </lineage>
</organism>
<gene>
    <name evidence="1" type="ORF">CLHUN_17660</name>
</gene>
<reference evidence="1 2" key="1">
    <citation type="submission" date="2017-03" db="EMBL/GenBank/DDBJ databases">
        <title>Genome sequence of Clostridium hungatei DSM 14427.</title>
        <authorList>
            <person name="Poehlein A."/>
            <person name="Daniel R."/>
        </authorList>
    </citation>
    <scope>NUCLEOTIDE SEQUENCE [LARGE SCALE GENOMIC DNA]</scope>
    <source>
        <strain evidence="1 2">DSM 14427</strain>
    </source>
</reference>
<proteinExistence type="predicted"/>
<comment type="caution">
    <text evidence="1">The sequence shown here is derived from an EMBL/GenBank/DDBJ whole genome shotgun (WGS) entry which is preliminary data.</text>
</comment>
<dbReference type="STRING" id="48256.CLHUN_17660"/>
<evidence type="ECO:0000313" key="1">
    <source>
        <dbReference type="EMBL" id="OPX44212.1"/>
    </source>
</evidence>
<sequence>MARMTCKCGEVLSNTLAPNDIQLRVFTDKEWDDIINIGQIDTLDLPDPKVDVWRCPKCKRMYFFEDGNDKAALIYRLEE</sequence>
<protein>
    <submittedName>
        <fullName evidence="1">Uncharacterized protein</fullName>
    </submittedName>
</protein>
<dbReference type="OrthoDB" id="981992at2"/>
<dbReference type="AlphaFoldDB" id="A0A1V4SJY5"/>